<evidence type="ECO:0000256" key="2">
    <source>
        <dbReference type="SAM" id="Coils"/>
    </source>
</evidence>
<dbReference type="Gene3D" id="2.40.420.20">
    <property type="match status" value="1"/>
</dbReference>
<dbReference type="PROSITE" id="PS51257">
    <property type="entry name" value="PROKAR_LIPOPROTEIN"/>
    <property type="match status" value="1"/>
</dbReference>
<dbReference type="GO" id="GO:1990281">
    <property type="term" value="C:efflux pump complex"/>
    <property type="evidence" value="ECO:0007669"/>
    <property type="project" value="TreeGrafter"/>
</dbReference>
<dbReference type="GO" id="GO:0015562">
    <property type="term" value="F:efflux transmembrane transporter activity"/>
    <property type="evidence" value="ECO:0007669"/>
    <property type="project" value="InterPro"/>
</dbReference>
<dbReference type="STRING" id="36842.SAMN02194393_03530"/>
<organism evidence="3 4">
    <name type="scientific">Maledivibacter halophilus</name>
    <dbReference type="NCBI Taxonomy" id="36842"/>
    <lineage>
        <taxon>Bacteria</taxon>
        <taxon>Bacillati</taxon>
        <taxon>Bacillota</taxon>
        <taxon>Clostridia</taxon>
        <taxon>Peptostreptococcales</taxon>
        <taxon>Caminicellaceae</taxon>
        <taxon>Maledivibacter</taxon>
    </lineage>
</organism>
<dbReference type="Gene3D" id="2.40.50.100">
    <property type="match status" value="1"/>
</dbReference>
<dbReference type="NCBIfam" id="TIGR01730">
    <property type="entry name" value="RND_mfp"/>
    <property type="match status" value="1"/>
</dbReference>
<sequence length="368" mass="40894">MSKRRILIITQIIIALALVFTGCSQTEEVAVEERVRAVKVEEVKESEMPLLLSYLGTVDSKDIVKYGFKTPGKLGKVFVDEGDKVEKGAKLAQLDMQDLQFQFSAAESTLRAAELNIKKAKEAYEYAQSLLKRVEKLHEKGSVTEDSYDKAKLQVSTTEHTYDQAKAQYEKAKTDYDYKKSLLEDATLYADQNGSVLKVPFKESELIPQGYPAVVIRGTQRVINVGVAQKDLNRIQIGMKAYVEVDGEKAEGIVTNIAETPDAETRTYNAEVTVKENVYKLGSIAKVDFDLGKEKAIWIPVTCLLSDGEDYVYVVREDRAFKTIVEIEKSYGDHVKVNGLKSGDILVNSGMKNLRDGIKVNIAGQGGL</sequence>
<keyword evidence="4" id="KW-1185">Reference proteome</keyword>
<dbReference type="OrthoDB" id="2015187at2"/>
<proteinExistence type="inferred from homology"/>
<comment type="similarity">
    <text evidence="1">Belongs to the membrane fusion protein (MFP) (TC 8.A.1) family.</text>
</comment>
<dbReference type="Gene3D" id="2.40.30.170">
    <property type="match status" value="1"/>
</dbReference>
<name>A0A1T5LYI2_9FIRM</name>
<dbReference type="SUPFAM" id="SSF111369">
    <property type="entry name" value="HlyD-like secretion proteins"/>
    <property type="match status" value="1"/>
</dbReference>
<evidence type="ECO:0000313" key="3">
    <source>
        <dbReference type="EMBL" id="SKC81041.1"/>
    </source>
</evidence>
<dbReference type="AlphaFoldDB" id="A0A1T5LYI2"/>
<keyword evidence="2" id="KW-0175">Coiled coil</keyword>
<dbReference type="Proteomes" id="UP000190285">
    <property type="component" value="Unassembled WGS sequence"/>
</dbReference>
<dbReference type="InterPro" id="IPR006143">
    <property type="entry name" value="RND_pump_MFP"/>
</dbReference>
<evidence type="ECO:0000313" key="4">
    <source>
        <dbReference type="Proteomes" id="UP000190285"/>
    </source>
</evidence>
<dbReference type="RefSeq" id="WP_079493343.1">
    <property type="nucleotide sequence ID" value="NZ_FUZT01000009.1"/>
</dbReference>
<protein>
    <submittedName>
        <fullName evidence="3">RND family efflux transporter, MFP subunit</fullName>
    </submittedName>
</protein>
<dbReference type="EMBL" id="FUZT01000009">
    <property type="protein sequence ID" value="SKC81041.1"/>
    <property type="molecule type" value="Genomic_DNA"/>
</dbReference>
<reference evidence="3 4" key="1">
    <citation type="submission" date="2017-02" db="EMBL/GenBank/DDBJ databases">
        <authorList>
            <person name="Peterson S.W."/>
        </authorList>
    </citation>
    <scope>NUCLEOTIDE SEQUENCE [LARGE SCALE GENOMIC DNA]</scope>
    <source>
        <strain evidence="3 4">M1</strain>
    </source>
</reference>
<gene>
    <name evidence="3" type="ORF">SAMN02194393_03530</name>
</gene>
<evidence type="ECO:0000256" key="1">
    <source>
        <dbReference type="ARBA" id="ARBA00009477"/>
    </source>
</evidence>
<accession>A0A1T5LYI2</accession>
<feature type="coiled-coil region" evidence="2">
    <location>
        <begin position="103"/>
        <end position="175"/>
    </location>
</feature>
<dbReference type="PANTHER" id="PTHR30469">
    <property type="entry name" value="MULTIDRUG RESISTANCE PROTEIN MDTA"/>
    <property type="match status" value="1"/>
</dbReference>
<dbReference type="Gene3D" id="1.10.287.470">
    <property type="entry name" value="Helix hairpin bin"/>
    <property type="match status" value="1"/>
</dbReference>